<dbReference type="AlphaFoldDB" id="A0A1D2QQH4"/>
<proteinExistence type="predicted"/>
<comment type="caution">
    <text evidence="1">The sequence shown here is derived from an EMBL/GenBank/DDBJ whole genome shotgun (WGS) entry which is preliminary data.</text>
</comment>
<accession>A0A1D2QQH4</accession>
<dbReference type="Proteomes" id="UP000242502">
    <property type="component" value="Unassembled WGS sequence"/>
</dbReference>
<dbReference type="STRING" id="62101.AB835_06675"/>
<dbReference type="Gene3D" id="2.160.20.80">
    <property type="entry name" value="E3 ubiquitin-protein ligase SopA"/>
    <property type="match status" value="1"/>
</dbReference>
<reference evidence="1 2" key="1">
    <citation type="journal article" date="2016" name="Appl. Environ. Microbiol.">
        <title>Lack of Overt Genome Reduction in the Bryostatin-Producing Bryozoan Symbiont "Candidatus Endobugula sertula".</title>
        <authorList>
            <person name="Miller I.J."/>
            <person name="Vanee N."/>
            <person name="Fong S.S."/>
            <person name="Lim-Fong G.E."/>
            <person name="Kwan J.C."/>
        </authorList>
    </citation>
    <scope>NUCLEOTIDE SEQUENCE [LARGE SCALE GENOMIC DNA]</scope>
    <source>
        <strain evidence="1">AB1-4</strain>
    </source>
</reference>
<sequence>MRERYDLIIFLKMLEYIDNNFFDKKCSDKFFGNIRYISCQFNQCDFQSAIFKSCKFIDCEFVNCNLSFIDLDYSCFSNTIFNRCKIQGVDWTRAEWGNTVIRLPLAFIGCLLNHSTFFGLDLRNTDYSQSVLRNVDFREAVLNGSNFYNTDLEESLFHGTEIEKCNFKNAKNYVINIMANRVKNSTFSLPEAMILLYHMDIIIE</sequence>
<name>A0A1D2QQH4_9GAMM</name>
<dbReference type="InterPro" id="IPR001646">
    <property type="entry name" value="5peptide_repeat"/>
</dbReference>
<dbReference type="EMBL" id="MDLC01000019">
    <property type="protein sequence ID" value="ODS23822.1"/>
    <property type="molecule type" value="Genomic_DNA"/>
</dbReference>
<evidence type="ECO:0000313" key="1">
    <source>
        <dbReference type="EMBL" id="ODS23822.1"/>
    </source>
</evidence>
<dbReference type="SUPFAM" id="SSF141571">
    <property type="entry name" value="Pentapeptide repeat-like"/>
    <property type="match status" value="1"/>
</dbReference>
<dbReference type="PANTHER" id="PTHR42999">
    <property type="entry name" value="ANTIBIOTIC RESISTANCE PROTEIN MCBG"/>
    <property type="match status" value="1"/>
</dbReference>
<organism evidence="1 2">
    <name type="scientific">Candidatus Endobugula sertula</name>
    <name type="common">Bugula neritina bacterial symbiont</name>
    <dbReference type="NCBI Taxonomy" id="62101"/>
    <lineage>
        <taxon>Bacteria</taxon>
        <taxon>Pseudomonadati</taxon>
        <taxon>Pseudomonadota</taxon>
        <taxon>Gammaproteobacteria</taxon>
        <taxon>Cellvibrionales</taxon>
        <taxon>Cellvibrionaceae</taxon>
        <taxon>Candidatus Endobugula</taxon>
    </lineage>
</organism>
<dbReference type="PANTHER" id="PTHR42999:SF1">
    <property type="entry name" value="PENTAPEPTIDE REPEAT-CONTAINING PROTEIN"/>
    <property type="match status" value="1"/>
</dbReference>
<gene>
    <name evidence="1" type="ORF">AB835_06675</name>
</gene>
<evidence type="ECO:0008006" key="3">
    <source>
        <dbReference type="Google" id="ProtNLM"/>
    </source>
</evidence>
<evidence type="ECO:0000313" key="2">
    <source>
        <dbReference type="Proteomes" id="UP000242502"/>
    </source>
</evidence>
<dbReference type="Pfam" id="PF13599">
    <property type="entry name" value="Pentapeptide_4"/>
    <property type="match status" value="2"/>
</dbReference>
<protein>
    <recommendedName>
        <fullName evidence="3">Pentapeptide repeat-containing protein</fullName>
    </recommendedName>
</protein>
<dbReference type="InterPro" id="IPR052949">
    <property type="entry name" value="PA_immunity-related"/>
</dbReference>